<dbReference type="Gene3D" id="1.10.510.10">
    <property type="entry name" value="Transferase(Phosphotransferase) domain 1"/>
    <property type="match status" value="1"/>
</dbReference>
<reference evidence="8 9" key="1">
    <citation type="journal article" date="2020" name="ISME J.">
        <title>Uncovering the hidden diversity of litter-decomposition mechanisms in mushroom-forming fungi.</title>
        <authorList>
            <person name="Floudas D."/>
            <person name="Bentzer J."/>
            <person name="Ahren D."/>
            <person name="Johansson T."/>
            <person name="Persson P."/>
            <person name="Tunlid A."/>
        </authorList>
    </citation>
    <scope>NUCLEOTIDE SEQUENCE [LARGE SCALE GENOMIC DNA]</scope>
    <source>
        <strain evidence="8 9">CBS 175.51</strain>
    </source>
</reference>
<organism evidence="8 9">
    <name type="scientific">Ephemerocybe angulata</name>
    <dbReference type="NCBI Taxonomy" id="980116"/>
    <lineage>
        <taxon>Eukaryota</taxon>
        <taxon>Fungi</taxon>
        <taxon>Dikarya</taxon>
        <taxon>Basidiomycota</taxon>
        <taxon>Agaricomycotina</taxon>
        <taxon>Agaricomycetes</taxon>
        <taxon>Agaricomycetidae</taxon>
        <taxon>Agaricales</taxon>
        <taxon>Agaricineae</taxon>
        <taxon>Psathyrellaceae</taxon>
        <taxon>Ephemerocybe</taxon>
    </lineage>
</organism>
<dbReference type="GO" id="GO:0005634">
    <property type="term" value="C:nucleus"/>
    <property type="evidence" value="ECO:0007669"/>
    <property type="project" value="TreeGrafter"/>
</dbReference>
<keyword evidence="2" id="KW-0808">Transferase</keyword>
<keyword evidence="9" id="KW-1185">Reference proteome</keyword>
<name>A0A8H5F6U2_9AGAR</name>
<evidence type="ECO:0000256" key="5">
    <source>
        <dbReference type="ARBA" id="ARBA00022840"/>
    </source>
</evidence>
<dbReference type="PROSITE" id="PS00109">
    <property type="entry name" value="PROTEIN_KINASE_TYR"/>
    <property type="match status" value="1"/>
</dbReference>
<feature type="compositionally biased region" description="Acidic residues" evidence="6">
    <location>
        <begin position="534"/>
        <end position="548"/>
    </location>
</feature>
<sequence>MDTPRYRPLSLCEVEDLQEYRPGGFHPCSIGDTLGNGRYTILHKLGHGGASTVWLAQDSTSANGLVTLKVLASDSSQRPPRELLINRKLQEVFAHSEHSQHVQLIDTNFVEKGPNGTHLCFVSKLRGPSVRSVNEFYSYHRKSKLRGSIARKIAGQVARVVQQLHDANIVHGDLTTSNMLFMLDNSAGHLSGRAVYDLLGSPVQEEVVPLPGFNVHPSAPAQATEAADITGLMLHLADEVVLSDFGQSMDIREAARDYNPATVLHYTPPEVRFASKHGPIGPASDIWMLACAIYEIRAGHSLFDSFLHSDSLIWMEIIETFGKLPQPWWDAFEPRHRWFEEDGTPKAASVQRGLGNSIISEESSLRSKVEQIGDDEETAGGEILDALTEPAHVRPSAAEVDLLTDLLQQMLRYKPEDRITIHEVVRHPWFTYGGLEVASKVSGKRKQAKPKAKEASSSKALAESKPAPPRLGLLLEGLPSVARSKRQQPAVARPASPPAAPAPNPNRRRAPQRWNGACENGSCETEFDEHMSPSEDEEEEAVEDEEDD</sequence>
<dbReference type="PANTHER" id="PTHR45646">
    <property type="entry name" value="SERINE/THREONINE-PROTEIN KINASE DOA-RELATED"/>
    <property type="match status" value="1"/>
</dbReference>
<dbReference type="GO" id="GO:0005524">
    <property type="term" value="F:ATP binding"/>
    <property type="evidence" value="ECO:0007669"/>
    <property type="project" value="UniProtKB-KW"/>
</dbReference>
<dbReference type="InterPro" id="IPR000719">
    <property type="entry name" value="Prot_kinase_dom"/>
</dbReference>
<evidence type="ECO:0000256" key="1">
    <source>
        <dbReference type="ARBA" id="ARBA00022527"/>
    </source>
</evidence>
<evidence type="ECO:0000256" key="3">
    <source>
        <dbReference type="ARBA" id="ARBA00022741"/>
    </source>
</evidence>
<evidence type="ECO:0000313" key="8">
    <source>
        <dbReference type="EMBL" id="KAF5325841.1"/>
    </source>
</evidence>
<keyword evidence="4" id="KW-0418">Kinase</keyword>
<dbReference type="OrthoDB" id="5979581at2759"/>
<keyword evidence="3" id="KW-0547">Nucleotide-binding</keyword>
<evidence type="ECO:0000313" key="9">
    <source>
        <dbReference type="Proteomes" id="UP000541558"/>
    </source>
</evidence>
<feature type="compositionally biased region" description="Low complexity" evidence="6">
    <location>
        <begin position="457"/>
        <end position="479"/>
    </location>
</feature>
<dbReference type="GO" id="GO:0043484">
    <property type="term" value="P:regulation of RNA splicing"/>
    <property type="evidence" value="ECO:0007669"/>
    <property type="project" value="TreeGrafter"/>
</dbReference>
<evidence type="ECO:0000259" key="7">
    <source>
        <dbReference type="PROSITE" id="PS50011"/>
    </source>
</evidence>
<evidence type="ECO:0000256" key="2">
    <source>
        <dbReference type="ARBA" id="ARBA00022679"/>
    </source>
</evidence>
<proteinExistence type="predicted"/>
<keyword evidence="5" id="KW-0067">ATP-binding</keyword>
<gene>
    <name evidence="8" type="ORF">D9611_000953</name>
</gene>
<dbReference type="PANTHER" id="PTHR45646:SF11">
    <property type="entry name" value="SERINE_THREONINE-PROTEIN KINASE DOA"/>
    <property type="match status" value="1"/>
</dbReference>
<dbReference type="InterPro" id="IPR008266">
    <property type="entry name" value="Tyr_kinase_AS"/>
</dbReference>
<dbReference type="SMART" id="SM00220">
    <property type="entry name" value="S_TKc"/>
    <property type="match status" value="1"/>
</dbReference>
<feature type="domain" description="Protein kinase" evidence="7">
    <location>
        <begin position="39"/>
        <end position="430"/>
    </location>
</feature>
<dbReference type="Pfam" id="PF00069">
    <property type="entry name" value="Pkinase"/>
    <property type="match status" value="2"/>
</dbReference>
<protein>
    <recommendedName>
        <fullName evidence="7">Protein kinase domain-containing protein</fullName>
    </recommendedName>
</protein>
<dbReference type="AlphaFoldDB" id="A0A8H5F6U2"/>
<dbReference type="InterPro" id="IPR051175">
    <property type="entry name" value="CLK_kinases"/>
</dbReference>
<comment type="caution">
    <text evidence="8">The sequence shown here is derived from an EMBL/GenBank/DDBJ whole genome shotgun (WGS) entry which is preliminary data.</text>
</comment>
<dbReference type="EMBL" id="JAACJK010000163">
    <property type="protein sequence ID" value="KAF5325841.1"/>
    <property type="molecule type" value="Genomic_DNA"/>
</dbReference>
<dbReference type="PROSITE" id="PS50011">
    <property type="entry name" value="PROTEIN_KINASE_DOM"/>
    <property type="match status" value="1"/>
</dbReference>
<dbReference type="SUPFAM" id="SSF56112">
    <property type="entry name" value="Protein kinase-like (PK-like)"/>
    <property type="match status" value="1"/>
</dbReference>
<evidence type="ECO:0000256" key="6">
    <source>
        <dbReference type="SAM" id="MobiDB-lite"/>
    </source>
</evidence>
<keyword evidence="1" id="KW-0723">Serine/threonine-protein kinase</keyword>
<dbReference type="Proteomes" id="UP000541558">
    <property type="component" value="Unassembled WGS sequence"/>
</dbReference>
<dbReference type="InterPro" id="IPR011009">
    <property type="entry name" value="Kinase-like_dom_sf"/>
</dbReference>
<feature type="compositionally biased region" description="Pro residues" evidence="6">
    <location>
        <begin position="495"/>
        <end position="504"/>
    </location>
</feature>
<feature type="region of interest" description="Disordered" evidence="6">
    <location>
        <begin position="440"/>
        <end position="548"/>
    </location>
</feature>
<dbReference type="Gene3D" id="3.30.200.20">
    <property type="entry name" value="Phosphorylase Kinase, domain 1"/>
    <property type="match status" value="1"/>
</dbReference>
<evidence type="ECO:0000256" key="4">
    <source>
        <dbReference type="ARBA" id="ARBA00022777"/>
    </source>
</evidence>
<dbReference type="GO" id="GO:0004674">
    <property type="term" value="F:protein serine/threonine kinase activity"/>
    <property type="evidence" value="ECO:0007669"/>
    <property type="project" value="UniProtKB-KW"/>
</dbReference>
<accession>A0A8H5F6U2</accession>